<evidence type="ECO:0000313" key="7">
    <source>
        <dbReference type="Proteomes" id="UP000245506"/>
    </source>
</evidence>
<dbReference type="GO" id="GO:0003677">
    <property type="term" value="F:DNA binding"/>
    <property type="evidence" value="ECO:0007669"/>
    <property type="project" value="UniProtKB-KW"/>
</dbReference>
<dbReference type="InterPro" id="IPR050397">
    <property type="entry name" value="Env_Response_Regulators"/>
</dbReference>
<dbReference type="AlphaFoldDB" id="A0A317C4I6"/>
<name>A0A317C4I6_9GAMM</name>
<gene>
    <name evidence="6" type="ORF">DKT75_21255</name>
</gene>
<evidence type="ECO:0000256" key="1">
    <source>
        <dbReference type="ARBA" id="ARBA00023015"/>
    </source>
</evidence>
<dbReference type="Pfam" id="PF13545">
    <property type="entry name" value="HTH_Crp_2"/>
    <property type="match status" value="1"/>
</dbReference>
<evidence type="ECO:0000256" key="3">
    <source>
        <dbReference type="ARBA" id="ARBA00023163"/>
    </source>
</evidence>
<evidence type="ECO:0000313" key="6">
    <source>
        <dbReference type="EMBL" id="PWQ93217.1"/>
    </source>
</evidence>
<protein>
    <submittedName>
        <fullName evidence="6">Transcriptional regulator</fullName>
    </submittedName>
</protein>
<dbReference type="PANTHER" id="PTHR24567">
    <property type="entry name" value="CRP FAMILY TRANSCRIPTIONAL REGULATORY PROTEIN"/>
    <property type="match status" value="1"/>
</dbReference>
<feature type="domain" description="Cyclic nucleotide-binding" evidence="4">
    <location>
        <begin position="19"/>
        <end position="109"/>
    </location>
</feature>
<dbReference type="PROSITE" id="PS51063">
    <property type="entry name" value="HTH_CRP_2"/>
    <property type="match status" value="1"/>
</dbReference>
<dbReference type="GO" id="GO:0003700">
    <property type="term" value="F:DNA-binding transcription factor activity"/>
    <property type="evidence" value="ECO:0007669"/>
    <property type="project" value="TreeGrafter"/>
</dbReference>
<dbReference type="PROSITE" id="PS50042">
    <property type="entry name" value="CNMP_BINDING_3"/>
    <property type="match status" value="1"/>
</dbReference>
<feature type="domain" description="HTH crp-type" evidence="5">
    <location>
        <begin position="150"/>
        <end position="223"/>
    </location>
</feature>
<dbReference type="EMBL" id="QGKL01000043">
    <property type="protein sequence ID" value="PWQ93217.1"/>
    <property type="molecule type" value="Genomic_DNA"/>
</dbReference>
<accession>A0A317C4I6</accession>
<dbReference type="Gene3D" id="1.10.10.10">
    <property type="entry name" value="Winged helix-like DNA-binding domain superfamily/Winged helix DNA-binding domain"/>
    <property type="match status" value="1"/>
</dbReference>
<organism evidence="6 7">
    <name type="scientific">Leucothrix arctica</name>
    <dbReference type="NCBI Taxonomy" id="1481894"/>
    <lineage>
        <taxon>Bacteria</taxon>
        <taxon>Pseudomonadati</taxon>
        <taxon>Pseudomonadota</taxon>
        <taxon>Gammaproteobacteria</taxon>
        <taxon>Thiotrichales</taxon>
        <taxon>Thiotrichaceae</taxon>
        <taxon>Leucothrix</taxon>
    </lineage>
</organism>
<evidence type="ECO:0000256" key="2">
    <source>
        <dbReference type="ARBA" id="ARBA00023125"/>
    </source>
</evidence>
<evidence type="ECO:0000259" key="4">
    <source>
        <dbReference type="PROSITE" id="PS50042"/>
    </source>
</evidence>
<dbReference type="CDD" id="cd00038">
    <property type="entry name" value="CAP_ED"/>
    <property type="match status" value="1"/>
</dbReference>
<dbReference type="SMART" id="SM00100">
    <property type="entry name" value="cNMP"/>
    <property type="match status" value="1"/>
</dbReference>
<dbReference type="OrthoDB" id="7643467at2"/>
<dbReference type="SUPFAM" id="SSF46785">
    <property type="entry name" value="Winged helix' DNA-binding domain"/>
    <property type="match status" value="1"/>
</dbReference>
<reference evidence="6 7" key="1">
    <citation type="submission" date="2018-05" db="EMBL/GenBank/DDBJ databases">
        <title>Leucothrix arctica sp. nov., isolated from Arctic seawater.</title>
        <authorList>
            <person name="Choi A."/>
            <person name="Baek K."/>
        </authorList>
    </citation>
    <scope>NUCLEOTIDE SEQUENCE [LARGE SCALE GENOMIC DNA]</scope>
    <source>
        <strain evidence="6 7">IMCC9719</strain>
    </source>
</reference>
<keyword evidence="3" id="KW-0804">Transcription</keyword>
<proteinExistence type="predicted"/>
<dbReference type="InterPro" id="IPR036388">
    <property type="entry name" value="WH-like_DNA-bd_sf"/>
</dbReference>
<dbReference type="InterPro" id="IPR014710">
    <property type="entry name" value="RmlC-like_jellyroll"/>
</dbReference>
<dbReference type="InterPro" id="IPR000595">
    <property type="entry name" value="cNMP-bd_dom"/>
</dbReference>
<dbReference type="RefSeq" id="WP_109826863.1">
    <property type="nucleotide sequence ID" value="NZ_QGKL01000043.1"/>
</dbReference>
<dbReference type="Pfam" id="PF00027">
    <property type="entry name" value="cNMP_binding"/>
    <property type="match status" value="1"/>
</dbReference>
<dbReference type="InterPro" id="IPR036390">
    <property type="entry name" value="WH_DNA-bd_sf"/>
</dbReference>
<dbReference type="PANTHER" id="PTHR24567:SF75">
    <property type="entry name" value="FUMARATE AND NITRATE REDUCTION REGULATORY PROTEIN"/>
    <property type="match status" value="1"/>
</dbReference>
<dbReference type="PRINTS" id="PR00034">
    <property type="entry name" value="HTHCRP"/>
</dbReference>
<keyword evidence="1" id="KW-0805">Transcription regulation</keyword>
<dbReference type="InterPro" id="IPR012318">
    <property type="entry name" value="HTH_CRP"/>
</dbReference>
<dbReference type="Gene3D" id="2.60.120.10">
    <property type="entry name" value="Jelly Rolls"/>
    <property type="match status" value="1"/>
</dbReference>
<dbReference type="SUPFAM" id="SSF51206">
    <property type="entry name" value="cAMP-binding domain-like"/>
    <property type="match status" value="1"/>
</dbReference>
<keyword evidence="7" id="KW-1185">Reference proteome</keyword>
<dbReference type="GO" id="GO:0005829">
    <property type="term" value="C:cytosol"/>
    <property type="evidence" value="ECO:0007669"/>
    <property type="project" value="TreeGrafter"/>
</dbReference>
<evidence type="ECO:0000259" key="5">
    <source>
        <dbReference type="PROSITE" id="PS51063"/>
    </source>
</evidence>
<dbReference type="InterPro" id="IPR018490">
    <property type="entry name" value="cNMP-bd_dom_sf"/>
</dbReference>
<keyword evidence="2" id="KW-0238">DNA-binding</keyword>
<comment type="caution">
    <text evidence="6">The sequence shown here is derived from an EMBL/GenBank/DDBJ whole genome shotgun (WGS) entry which is preliminary data.</text>
</comment>
<dbReference type="FunFam" id="1.10.10.10:FF:000028">
    <property type="entry name" value="Fumarate/nitrate reduction transcriptional regulator Fnr"/>
    <property type="match status" value="1"/>
</dbReference>
<sequence length="234" mass="25876">MSSPAKHNCSVCSLKKICLPTGVGKDELERLEALVQDTKVHHTSDEVIRQESPFRNLYAVKSGMYKSVKLNDLGEERVVGFHLPGDIIGLDAIYTKTYSSSLVALTTSVLCQFNYDQLVLLSAKMPTLQAQLMRLSSKEINIANAFQNAQTAEQKLAGFIHNLSARNAERGFSSTQLILSMSRQDIASHIGMAPETISRILKQFQSNDILIINKREMKILDPARLLISTGCAHA</sequence>
<dbReference type="SMART" id="SM00419">
    <property type="entry name" value="HTH_CRP"/>
    <property type="match status" value="1"/>
</dbReference>
<dbReference type="Proteomes" id="UP000245506">
    <property type="component" value="Unassembled WGS sequence"/>
</dbReference>